<dbReference type="PANTHER" id="PTHR37017:SF11">
    <property type="entry name" value="ESTERASE_LIPASE_THIOESTERASE DOMAIN-CONTAINING PROTEIN"/>
    <property type="match status" value="1"/>
</dbReference>
<sequence length="234" mass="24992">MKRILLIHGACHDHWCWHATVPLLEAQGHDVLALDMPGRGNDTRDPAALTLADHAETILGAAGDGAVLVGHSAGGFSISAAAQAAPEKALHLIYVAALLPQDGDTLVGKMRSFEAKERPRFRRAGTDAYIFDPEGAAPFLYNGATEAEAAAALDHIVPEPNAPHQEEIRLEPGFDAVPKSYIRCTEDRMIPAADQERMAAQGKAARYDLATGHSPFLSDPRGLAALIHRIAESS</sequence>
<dbReference type="PANTHER" id="PTHR37017">
    <property type="entry name" value="AB HYDROLASE-1 DOMAIN-CONTAINING PROTEIN-RELATED"/>
    <property type="match status" value="1"/>
</dbReference>
<protein>
    <recommendedName>
        <fullName evidence="1">AB hydrolase-1 domain-containing protein</fullName>
    </recommendedName>
</protein>
<dbReference type="Pfam" id="PF12697">
    <property type="entry name" value="Abhydrolase_6"/>
    <property type="match status" value="1"/>
</dbReference>
<dbReference type="SUPFAM" id="SSF53474">
    <property type="entry name" value="alpha/beta-Hydrolases"/>
    <property type="match status" value="1"/>
</dbReference>
<dbReference type="InterPro" id="IPR052897">
    <property type="entry name" value="Sec-Metab_Biosynth_Hydrolase"/>
</dbReference>
<dbReference type="RefSeq" id="WP_028287414.1">
    <property type="nucleotide sequence ID" value="NZ_BMLF01000002.1"/>
</dbReference>
<feature type="domain" description="AB hydrolase-1" evidence="1">
    <location>
        <begin position="4"/>
        <end position="225"/>
    </location>
</feature>
<name>A0A917WHS2_9RHOB</name>
<gene>
    <name evidence="2" type="ORF">GCM10011534_27540</name>
</gene>
<keyword evidence="3" id="KW-1185">Reference proteome</keyword>
<dbReference type="InterPro" id="IPR029058">
    <property type="entry name" value="AB_hydrolase_fold"/>
</dbReference>
<evidence type="ECO:0000313" key="3">
    <source>
        <dbReference type="Proteomes" id="UP000649829"/>
    </source>
</evidence>
<dbReference type="Gene3D" id="3.40.50.1820">
    <property type="entry name" value="alpha/beta hydrolase"/>
    <property type="match status" value="1"/>
</dbReference>
<accession>A0A917WHS2</accession>
<evidence type="ECO:0000259" key="1">
    <source>
        <dbReference type="Pfam" id="PF12697"/>
    </source>
</evidence>
<dbReference type="AlphaFoldDB" id="A0A917WHS2"/>
<evidence type="ECO:0000313" key="2">
    <source>
        <dbReference type="EMBL" id="GGM04245.1"/>
    </source>
</evidence>
<dbReference type="InterPro" id="IPR000073">
    <property type="entry name" value="AB_hydrolase_1"/>
</dbReference>
<dbReference type="Proteomes" id="UP000649829">
    <property type="component" value="Unassembled WGS sequence"/>
</dbReference>
<organism evidence="2 3">
    <name type="scientific">Pseudooceanicola nanhaiensis</name>
    <dbReference type="NCBI Taxonomy" id="375761"/>
    <lineage>
        <taxon>Bacteria</taxon>
        <taxon>Pseudomonadati</taxon>
        <taxon>Pseudomonadota</taxon>
        <taxon>Alphaproteobacteria</taxon>
        <taxon>Rhodobacterales</taxon>
        <taxon>Paracoccaceae</taxon>
        <taxon>Pseudooceanicola</taxon>
    </lineage>
</organism>
<proteinExistence type="predicted"/>
<reference evidence="2" key="1">
    <citation type="journal article" date="2014" name="Int. J. Syst. Evol. Microbiol.">
        <title>Complete genome sequence of Corynebacterium casei LMG S-19264T (=DSM 44701T), isolated from a smear-ripened cheese.</title>
        <authorList>
            <consortium name="US DOE Joint Genome Institute (JGI-PGF)"/>
            <person name="Walter F."/>
            <person name="Albersmeier A."/>
            <person name="Kalinowski J."/>
            <person name="Ruckert C."/>
        </authorList>
    </citation>
    <scope>NUCLEOTIDE SEQUENCE</scope>
    <source>
        <strain evidence="2">CGMCC 1.6293</strain>
    </source>
</reference>
<comment type="caution">
    <text evidence="2">The sequence shown here is derived from an EMBL/GenBank/DDBJ whole genome shotgun (WGS) entry which is preliminary data.</text>
</comment>
<reference evidence="2" key="2">
    <citation type="submission" date="2020-09" db="EMBL/GenBank/DDBJ databases">
        <authorList>
            <person name="Sun Q."/>
            <person name="Zhou Y."/>
        </authorList>
    </citation>
    <scope>NUCLEOTIDE SEQUENCE</scope>
    <source>
        <strain evidence="2">CGMCC 1.6293</strain>
    </source>
</reference>
<dbReference type="EMBL" id="BMLF01000002">
    <property type="protein sequence ID" value="GGM04245.1"/>
    <property type="molecule type" value="Genomic_DNA"/>
</dbReference>